<feature type="transmembrane region" description="Helical" evidence="6">
    <location>
        <begin position="76"/>
        <end position="97"/>
    </location>
</feature>
<evidence type="ECO:0000256" key="2">
    <source>
        <dbReference type="ARBA" id="ARBA00022692"/>
    </source>
</evidence>
<dbReference type="GO" id="GO:0016020">
    <property type="term" value="C:membrane"/>
    <property type="evidence" value="ECO:0007669"/>
    <property type="project" value="UniProtKB-SubCell"/>
</dbReference>
<keyword evidence="9" id="KW-1185">Reference proteome</keyword>
<keyword evidence="4 6" id="KW-0472">Membrane</keyword>
<comment type="caution">
    <text evidence="8">The sequence shown here is derived from an EMBL/GenBank/DDBJ whole genome shotgun (WGS) entry which is preliminary data.</text>
</comment>
<evidence type="ECO:0000259" key="7">
    <source>
        <dbReference type="Pfam" id="PF01284"/>
    </source>
</evidence>
<dbReference type="InterPro" id="IPR008253">
    <property type="entry name" value="Marvel"/>
</dbReference>
<evidence type="ECO:0000256" key="6">
    <source>
        <dbReference type="SAM" id="Phobius"/>
    </source>
</evidence>
<keyword evidence="3 6" id="KW-1133">Transmembrane helix</keyword>
<sequence length="285" mass="31553">MRLQLDEFGKIKSFIHMGQAAVLFLCWVLTIALLTRSGSTDGRVGWYFALCWLTIPVLVYLVMVPIWSRARRFANVYAFACLDSFSVVLWLSAWAAVASYVSSGKGKGKNTDKSGCDNFKYGSPGRCKLSETIIVFGVFEMLLFIATAFISFRAVMTFKRTGMMPENLPIGNSGMAGKNDFSAQTQDDFSSNMRNDEEDFNDHTDGDGRQEYAYQKPSVDDEYAPVGQNDYDQDIAHLPAQTPTSPLNHNGLGIHDYDTSYNSGAYAGGIGGQPHQPPAMPEPRR</sequence>
<keyword evidence="2 6" id="KW-0812">Transmembrane</keyword>
<organism evidence="8 9">
    <name type="scientific">Cladophialophora chaetospira</name>
    <dbReference type="NCBI Taxonomy" id="386627"/>
    <lineage>
        <taxon>Eukaryota</taxon>
        <taxon>Fungi</taxon>
        <taxon>Dikarya</taxon>
        <taxon>Ascomycota</taxon>
        <taxon>Pezizomycotina</taxon>
        <taxon>Eurotiomycetes</taxon>
        <taxon>Chaetothyriomycetidae</taxon>
        <taxon>Chaetothyriales</taxon>
        <taxon>Herpotrichiellaceae</taxon>
        <taxon>Cladophialophora</taxon>
    </lineage>
</organism>
<dbReference type="AlphaFoldDB" id="A0AA38XFL0"/>
<evidence type="ECO:0000256" key="3">
    <source>
        <dbReference type="ARBA" id="ARBA00022989"/>
    </source>
</evidence>
<feature type="domain" description="MARVEL" evidence="7">
    <location>
        <begin position="13"/>
        <end position="150"/>
    </location>
</feature>
<comment type="subcellular location">
    <subcellularLocation>
        <location evidence="1">Membrane</location>
        <topology evidence="1">Multi-pass membrane protein</topology>
    </subcellularLocation>
</comment>
<evidence type="ECO:0000313" key="9">
    <source>
        <dbReference type="Proteomes" id="UP001172673"/>
    </source>
</evidence>
<evidence type="ECO:0000313" key="8">
    <source>
        <dbReference type="EMBL" id="KAJ9612563.1"/>
    </source>
</evidence>
<dbReference type="Proteomes" id="UP001172673">
    <property type="component" value="Unassembled WGS sequence"/>
</dbReference>
<dbReference type="Pfam" id="PF01284">
    <property type="entry name" value="MARVEL"/>
    <property type="match status" value="1"/>
</dbReference>
<proteinExistence type="predicted"/>
<feature type="compositionally biased region" description="Polar residues" evidence="5">
    <location>
        <begin position="181"/>
        <end position="193"/>
    </location>
</feature>
<feature type="region of interest" description="Disordered" evidence="5">
    <location>
        <begin position="174"/>
        <end position="211"/>
    </location>
</feature>
<dbReference type="EMBL" id="JAPDRK010000005">
    <property type="protein sequence ID" value="KAJ9612563.1"/>
    <property type="molecule type" value="Genomic_DNA"/>
</dbReference>
<name>A0AA38XFL0_9EURO</name>
<dbReference type="PANTHER" id="PTHR37451">
    <property type="entry name" value="MARVEL DOMAIN"/>
    <property type="match status" value="1"/>
</dbReference>
<evidence type="ECO:0000256" key="5">
    <source>
        <dbReference type="SAM" id="MobiDB-lite"/>
    </source>
</evidence>
<evidence type="ECO:0000256" key="4">
    <source>
        <dbReference type="ARBA" id="ARBA00023136"/>
    </source>
</evidence>
<feature type="transmembrane region" description="Helical" evidence="6">
    <location>
        <begin position="133"/>
        <end position="155"/>
    </location>
</feature>
<gene>
    <name evidence="8" type="ORF">H2200_004160</name>
</gene>
<dbReference type="PANTHER" id="PTHR37451:SF3">
    <property type="entry name" value="MARVEL DOMAIN-CONTAINING PROTEIN"/>
    <property type="match status" value="1"/>
</dbReference>
<protein>
    <recommendedName>
        <fullName evidence="7">MARVEL domain-containing protein</fullName>
    </recommendedName>
</protein>
<feature type="transmembrane region" description="Helical" evidence="6">
    <location>
        <begin position="20"/>
        <end position="38"/>
    </location>
</feature>
<feature type="region of interest" description="Disordered" evidence="5">
    <location>
        <begin position="262"/>
        <end position="285"/>
    </location>
</feature>
<evidence type="ECO:0000256" key="1">
    <source>
        <dbReference type="ARBA" id="ARBA00004141"/>
    </source>
</evidence>
<feature type="compositionally biased region" description="Pro residues" evidence="5">
    <location>
        <begin position="275"/>
        <end position="285"/>
    </location>
</feature>
<feature type="compositionally biased region" description="Basic and acidic residues" evidence="5">
    <location>
        <begin position="201"/>
        <end position="210"/>
    </location>
</feature>
<accession>A0AA38XFL0</accession>
<feature type="transmembrane region" description="Helical" evidence="6">
    <location>
        <begin position="44"/>
        <end position="64"/>
    </location>
</feature>
<reference evidence="8" key="1">
    <citation type="submission" date="2022-10" db="EMBL/GenBank/DDBJ databases">
        <title>Culturing micro-colonial fungi from biological soil crusts in the Mojave desert and describing Neophaeococcomyces mojavensis, and introducing the new genera and species Taxawa tesnikishii.</title>
        <authorList>
            <person name="Kurbessoian T."/>
            <person name="Stajich J.E."/>
        </authorList>
    </citation>
    <scope>NUCLEOTIDE SEQUENCE</scope>
    <source>
        <strain evidence="8">TK_41</strain>
    </source>
</reference>